<protein>
    <submittedName>
        <fullName evidence="1">Uncharacterized protein</fullName>
    </submittedName>
</protein>
<reference evidence="1" key="1">
    <citation type="submission" date="2014-11" db="EMBL/GenBank/DDBJ databases">
        <authorList>
            <person name="Amaro Gonzalez C."/>
        </authorList>
    </citation>
    <scope>NUCLEOTIDE SEQUENCE</scope>
</reference>
<dbReference type="EMBL" id="GBXM01041443">
    <property type="protein sequence ID" value="JAH67134.1"/>
    <property type="molecule type" value="Transcribed_RNA"/>
</dbReference>
<proteinExistence type="predicted"/>
<dbReference type="AlphaFoldDB" id="A0A0E9UMP8"/>
<accession>A0A0E9UMP8</accession>
<reference evidence="1" key="2">
    <citation type="journal article" date="2015" name="Fish Shellfish Immunol.">
        <title>Early steps in the European eel (Anguilla anguilla)-Vibrio vulnificus interaction in the gills: Role of the RtxA13 toxin.</title>
        <authorList>
            <person name="Callol A."/>
            <person name="Pajuelo D."/>
            <person name="Ebbesson L."/>
            <person name="Teles M."/>
            <person name="MacKenzie S."/>
            <person name="Amaro C."/>
        </authorList>
    </citation>
    <scope>NUCLEOTIDE SEQUENCE</scope>
</reference>
<evidence type="ECO:0000313" key="1">
    <source>
        <dbReference type="EMBL" id="JAH67134.1"/>
    </source>
</evidence>
<sequence>MLDHCCLSGDRKFWTSDMTTSPYSSAVSQPLVCLD</sequence>
<organism evidence="1">
    <name type="scientific">Anguilla anguilla</name>
    <name type="common">European freshwater eel</name>
    <name type="synonym">Muraena anguilla</name>
    <dbReference type="NCBI Taxonomy" id="7936"/>
    <lineage>
        <taxon>Eukaryota</taxon>
        <taxon>Metazoa</taxon>
        <taxon>Chordata</taxon>
        <taxon>Craniata</taxon>
        <taxon>Vertebrata</taxon>
        <taxon>Euteleostomi</taxon>
        <taxon>Actinopterygii</taxon>
        <taxon>Neopterygii</taxon>
        <taxon>Teleostei</taxon>
        <taxon>Anguilliformes</taxon>
        <taxon>Anguillidae</taxon>
        <taxon>Anguilla</taxon>
    </lineage>
</organism>
<name>A0A0E9UMP8_ANGAN</name>